<sequence length="79" mass="8423">ARGVADLALPMGARSRRTDGSGRLPLPARRHPDPAAWLHARPCRHPRSVCAIGGPGGRTSLHLEDGNGLARARRESTDL</sequence>
<gene>
    <name evidence="2" type="ORF">AVDCRST_MAG59-1092</name>
</gene>
<dbReference type="EMBL" id="CADCWF010000064">
    <property type="protein sequence ID" value="CAA9543884.1"/>
    <property type="molecule type" value="Genomic_DNA"/>
</dbReference>
<feature type="region of interest" description="Disordered" evidence="1">
    <location>
        <begin position="1"/>
        <end position="30"/>
    </location>
</feature>
<feature type="region of interest" description="Disordered" evidence="1">
    <location>
        <begin position="54"/>
        <end position="79"/>
    </location>
</feature>
<accession>A0A6J4UBJ9</accession>
<protein>
    <submittedName>
        <fullName evidence="2">Uncharacterized protein</fullName>
    </submittedName>
</protein>
<proteinExistence type="predicted"/>
<evidence type="ECO:0000256" key="1">
    <source>
        <dbReference type="SAM" id="MobiDB-lite"/>
    </source>
</evidence>
<feature type="non-terminal residue" evidence="2">
    <location>
        <position position="1"/>
    </location>
</feature>
<reference evidence="2" key="1">
    <citation type="submission" date="2020-02" db="EMBL/GenBank/DDBJ databases">
        <authorList>
            <person name="Meier V. D."/>
        </authorList>
    </citation>
    <scope>NUCLEOTIDE SEQUENCE</scope>
    <source>
        <strain evidence="2">AVDCRST_MAG59</strain>
    </source>
</reference>
<feature type="non-terminal residue" evidence="2">
    <location>
        <position position="79"/>
    </location>
</feature>
<organism evidence="2">
    <name type="scientific">uncultured Thermomicrobiales bacterium</name>
    <dbReference type="NCBI Taxonomy" id="1645740"/>
    <lineage>
        <taxon>Bacteria</taxon>
        <taxon>Pseudomonadati</taxon>
        <taxon>Thermomicrobiota</taxon>
        <taxon>Thermomicrobia</taxon>
        <taxon>Thermomicrobiales</taxon>
        <taxon>environmental samples</taxon>
    </lineage>
</organism>
<name>A0A6J4UBJ9_9BACT</name>
<dbReference type="AlphaFoldDB" id="A0A6J4UBJ9"/>
<evidence type="ECO:0000313" key="2">
    <source>
        <dbReference type="EMBL" id="CAA9543884.1"/>
    </source>
</evidence>